<evidence type="ECO:0000313" key="3">
    <source>
        <dbReference type="Proteomes" id="UP000051870"/>
    </source>
</evidence>
<dbReference type="CDD" id="cd06532">
    <property type="entry name" value="Glyco_transf_25"/>
    <property type="match status" value="1"/>
</dbReference>
<dbReference type="Pfam" id="PF01755">
    <property type="entry name" value="Glyco_transf_25"/>
    <property type="match status" value="1"/>
</dbReference>
<dbReference type="AlphaFoldDB" id="A0A0P1HZY4"/>
<dbReference type="InterPro" id="IPR002654">
    <property type="entry name" value="Glyco_trans_25"/>
</dbReference>
<organism evidence="2 3">
    <name type="scientific">Shimia thalassica</name>
    <dbReference type="NCBI Taxonomy" id="1715693"/>
    <lineage>
        <taxon>Bacteria</taxon>
        <taxon>Pseudomonadati</taxon>
        <taxon>Pseudomonadota</taxon>
        <taxon>Alphaproteobacteria</taxon>
        <taxon>Rhodobacterales</taxon>
        <taxon>Roseobacteraceae</taxon>
    </lineage>
</organism>
<dbReference type="GeneID" id="83879218"/>
<dbReference type="STRING" id="1715693.PH7735_00115"/>
<proteinExistence type="predicted"/>
<keyword evidence="2" id="KW-0808">Transferase</keyword>
<dbReference type="EMBL" id="CYTW01000001">
    <property type="protein sequence ID" value="CUJ82158.1"/>
    <property type="molecule type" value="Genomic_DNA"/>
</dbReference>
<dbReference type="RefSeq" id="WP_058309400.1">
    <property type="nucleotide sequence ID" value="NZ_CYTW01000001.1"/>
</dbReference>
<reference evidence="3" key="1">
    <citation type="submission" date="2015-09" db="EMBL/GenBank/DDBJ databases">
        <authorList>
            <person name="Rodrigo-Torres Lidia"/>
            <person name="Arahal R.David."/>
        </authorList>
    </citation>
    <scope>NUCLEOTIDE SEQUENCE [LARGE SCALE GENOMIC DNA]</scope>
    <source>
        <strain evidence="3">CECT 7735</strain>
    </source>
</reference>
<evidence type="ECO:0000259" key="1">
    <source>
        <dbReference type="Pfam" id="PF01755"/>
    </source>
</evidence>
<name>A0A0P1HZY4_9RHOB</name>
<dbReference type="GO" id="GO:0016740">
    <property type="term" value="F:transferase activity"/>
    <property type="evidence" value="ECO:0007669"/>
    <property type="project" value="UniProtKB-KW"/>
</dbReference>
<gene>
    <name evidence="2" type="ORF">PH7735_00115</name>
</gene>
<keyword evidence="3" id="KW-1185">Reference proteome</keyword>
<evidence type="ECO:0000313" key="2">
    <source>
        <dbReference type="EMBL" id="CUJ82158.1"/>
    </source>
</evidence>
<feature type="domain" description="Glycosyl transferase family 25" evidence="1">
    <location>
        <begin position="2"/>
        <end position="119"/>
    </location>
</feature>
<dbReference type="Proteomes" id="UP000051870">
    <property type="component" value="Unassembled WGS sequence"/>
</dbReference>
<protein>
    <submittedName>
        <fullName evidence="2">Glycosyltransferase family 25 (LPS biosynthesis protein)</fullName>
    </submittedName>
</protein>
<accession>A0A0P1HZY4</accession>
<sequence length="236" mass="26133">MHSLIIHMPGSTERGANVERLLQVLPNAEVVEAVDGRLPEVQATTPTAPGDLFRPKYPFPLKGGEIGCFLSHRKCWQRIVDEGWDAALVVEDDLEIAPEKLPALLELIQRHAVPDAFIRIPPKDREPQTAVLDSEQGLTLFTPPVIGLQTTAQLVGRDAAKRLLATTETLDRPVDTFLQMHWVTGQNVQTILPNGAHEKTFGSGSTVQQKSGGSGQKLVREIQRFKYRSAVKRRPQ</sequence>